<dbReference type="EMBL" id="JBHSYS010000002">
    <property type="protein sequence ID" value="MFC6957183.1"/>
    <property type="molecule type" value="Genomic_DNA"/>
</dbReference>
<dbReference type="Proteomes" id="UP001596470">
    <property type="component" value="Unassembled WGS sequence"/>
</dbReference>
<dbReference type="Gene3D" id="3.40.710.10">
    <property type="entry name" value="DD-peptidase/beta-lactamase superfamily"/>
    <property type="match status" value="1"/>
</dbReference>
<accession>A0ABW2D6L8</accession>
<dbReference type="RefSeq" id="WP_382348308.1">
    <property type="nucleotide sequence ID" value="NZ_JBHMBP010000002.1"/>
</dbReference>
<dbReference type="PANTHER" id="PTHR46825:SF9">
    <property type="entry name" value="BETA-LACTAMASE-RELATED DOMAIN-CONTAINING PROTEIN"/>
    <property type="match status" value="1"/>
</dbReference>
<dbReference type="SUPFAM" id="SSF56601">
    <property type="entry name" value="beta-lactamase/transpeptidase-like"/>
    <property type="match status" value="1"/>
</dbReference>
<dbReference type="Pfam" id="PF00144">
    <property type="entry name" value="Beta-lactamase"/>
    <property type="match status" value="1"/>
</dbReference>
<gene>
    <name evidence="2" type="ORF">ACFQS3_08260</name>
</gene>
<dbReference type="EC" id="3.-.-.-" evidence="2"/>
<proteinExistence type="predicted"/>
<dbReference type="InterPro" id="IPR001466">
    <property type="entry name" value="Beta-lactam-related"/>
</dbReference>
<dbReference type="InterPro" id="IPR050491">
    <property type="entry name" value="AmpC-like"/>
</dbReference>
<sequence>MRRVSAMIAAALLAAGCTSVEEGPGRAEEAGCDPDLVSGLGRWADAGFSGTVAITGGGMECRAAFGTADGTAPVTDDTVFAIGSVSKSFTAAAVLGLAQEGKLSLEDTAGSLLPGLSGPAAEATVEQLLLHTSGLEGEHGRDHVPLDRDEAVASISGLASAFDPGSDFLYSNAGYSLLALIVDEATGSYRDHMAGEVLVLDGERFGGFWDGEPAAPGPRAIGQVDGSPATENGGFAGPFWAMEGNGDLAMTAGQLADWTRALFEGEVIDPEAVQTLTDTAFDNGDGSAEIPGWVSVGPDLLGTPVITASGGGGDTGHNAVAAWLPEQGVSLAVASNGEDVTAGDLVDAIGPALAAGEPIPLPEGHAEVDPEELQAREGTYVLDSGGSYTVTATEDGLEAAAGGADAVAAMFASADFTAEDVAAHEALVAALLAGETDAGREELEAVEGDIGAIEEVRPAGTVEEQGELRTYVELVTAEETVLGWYALDERGGIGGVWLGAEPPAFTLVPTGEGEYRRNLAGVGDGVRVAFEEDRMTVTGPAGSAAARR</sequence>
<dbReference type="GO" id="GO:0016787">
    <property type="term" value="F:hydrolase activity"/>
    <property type="evidence" value="ECO:0007669"/>
    <property type="project" value="UniProtKB-KW"/>
</dbReference>
<name>A0ABW2D6L8_9ACTN</name>
<protein>
    <submittedName>
        <fullName evidence="2">Serine hydrolase domain-containing protein</fullName>
        <ecNumber evidence="2">3.-.-.-</ecNumber>
    </submittedName>
</protein>
<organism evidence="2 3">
    <name type="scientific">Glycomyces mayteni</name>
    <dbReference type="NCBI Taxonomy" id="543887"/>
    <lineage>
        <taxon>Bacteria</taxon>
        <taxon>Bacillati</taxon>
        <taxon>Actinomycetota</taxon>
        <taxon>Actinomycetes</taxon>
        <taxon>Glycomycetales</taxon>
        <taxon>Glycomycetaceae</taxon>
        <taxon>Glycomyces</taxon>
    </lineage>
</organism>
<reference evidence="3" key="1">
    <citation type="journal article" date="2019" name="Int. J. Syst. Evol. Microbiol.">
        <title>The Global Catalogue of Microorganisms (GCM) 10K type strain sequencing project: providing services to taxonomists for standard genome sequencing and annotation.</title>
        <authorList>
            <consortium name="The Broad Institute Genomics Platform"/>
            <consortium name="The Broad Institute Genome Sequencing Center for Infectious Disease"/>
            <person name="Wu L."/>
            <person name="Ma J."/>
        </authorList>
    </citation>
    <scope>NUCLEOTIDE SEQUENCE [LARGE SCALE GENOMIC DNA]</scope>
    <source>
        <strain evidence="3">KACC 12634</strain>
    </source>
</reference>
<comment type="caution">
    <text evidence="2">The sequence shown here is derived from an EMBL/GenBank/DDBJ whole genome shotgun (WGS) entry which is preliminary data.</text>
</comment>
<feature type="domain" description="Beta-lactamase-related" evidence="1">
    <location>
        <begin position="51"/>
        <end position="347"/>
    </location>
</feature>
<keyword evidence="3" id="KW-1185">Reference proteome</keyword>
<dbReference type="InterPro" id="IPR012338">
    <property type="entry name" value="Beta-lactam/transpept-like"/>
</dbReference>
<keyword evidence="2" id="KW-0378">Hydrolase</keyword>
<dbReference type="PANTHER" id="PTHR46825">
    <property type="entry name" value="D-ALANYL-D-ALANINE-CARBOXYPEPTIDASE/ENDOPEPTIDASE AMPH"/>
    <property type="match status" value="1"/>
</dbReference>
<evidence type="ECO:0000313" key="3">
    <source>
        <dbReference type="Proteomes" id="UP001596470"/>
    </source>
</evidence>
<dbReference type="PROSITE" id="PS51257">
    <property type="entry name" value="PROKAR_LIPOPROTEIN"/>
    <property type="match status" value="1"/>
</dbReference>
<evidence type="ECO:0000313" key="2">
    <source>
        <dbReference type="EMBL" id="MFC6957183.1"/>
    </source>
</evidence>
<evidence type="ECO:0000259" key="1">
    <source>
        <dbReference type="Pfam" id="PF00144"/>
    </source>
</evidence>